<dbReference type="HOGENOM" id="CLU_3284166_0_0_5"/>
<reference evidence="2" key="1">
    <citation type="submission" date="2011-03" db="EMBL/GenBank/DDBJ databases">
        <title>Draft genome sequence of Brevundimonas diminuta.</title>
        <authorList>
            <person name="Brown P.J.B."/>
            <person name="Buechlein A."/>
            <person name="Hemmerich C."/>
            <person name="Brun Y.V."/>
        </authorList>
    </citation>
    <scope>NUCLEOTIDE SEQUENCE [LARGE SCALE GENOMIC DNA]</scope>
    <source>
        <strain evidence="2">C19</strain>
    </source>
</reference>
<evidence type="ECO:0000313" key="1">
    <source>
        <dbReference type="EMBL" id="EGF91180.1"/>
    </source>
</evidence>
<accession>F4QPC2</accession>
<dbReference type="STRING" id="715226.ABI_25950"/>
<dbReference type="AlphaFoldDB" id="F4QPC2"/>
<organism evidence="1 2">
    <name type="scientific">Asticcacaulis biprosthecium C19</name>
    <dbReference type="NCBI Taxonomy" id="715226"/>
    <lineage>
        <taxon>Bacteria</taxon>
        <taxon>Pseudomonadati</taxon>
        <taxon>Pseudomonadota</taxon>
        <taxon>Alphaproteobacteria</taxon>
        <taxon>Caulobacterales</taxon>
        <taxon>Caulobacteraceae</taxon>
        <taxon>Asticcacaulis</taxon>
    </lineage>
</organism>
<gene>
    <name evidence="1" type="ORF">ABI_25950</name>
</gene>
<dbReference type="EMBL" id="GL883078">
    <property type="protein sequence ID" value="EGF91180.1"/>
    <property type="molecule type" value="Genomic_DNA"/>
</dbReference>
<keyword evidence="2" id="KW-1185">Reference proteome</keyword>
<evidence type="ECO:0000313" key="2">
    <source>
        <dbReference type="Proteomes" id="UP000006512"/>
    </source>
</evidence>
<sequence>MPVRARLHVHVHDGNRGHAPYPEKARAIYCDNSRAFAPFD</sequence>
<dbReference type="Proteomes" id="UP000006512">
    <property type="component" value="Unassembled WGS sequence"/>
</dbReference>
<proteinExistence type="predicted"/>
<protein>
    <submittedName>
        <fullName evidence="1">Uncharacterized protein</fullName>
    </submittedName>
</protein>
<name>F4QPC2_9CAUL</name>